<protein>
    <submittedName>
        <fullName evidence="1">Uncharacterized protein</fullName>
    </submittedName>
</protein>
<sequence>MGDGAGSSADVAGTMASHLLGFSRLRKPDAFAVINCDEANAGSATGNATALQPLSIHNNDGG</sequence>
<comment type="caution">
    <text evidence="1">The sequence shown here is derived from an EMBL/GenBank/DDBJ whole genome shotgun (WGS) entry which is preliminary data.</text>
</comment>
<proteinExistence type="predicted"/>
<reference evidence="1 2" key="1">
    <citation type="submission" date="2018-08" db="EMBL/GenBank/DDBJ databases">
        <title>Crown Gall in kiwifruit.</title>
        <authorList>
            <person name="Visnovsky S.B."/>
            <person name="Pitman A.R."/>
        </authorList>
    </citation>
    <scope>NUCLEOTIDE SEQUENCE [LARGE SCALE GENOMIC DNA]</scope>
    <source>
        <strain evidence="1 2">SBV_302_78_2</strain>
    </source>
</reference>
<evidence type="ECO:0000313" key="2">
    <source>
        <dbReference type="Proteomes" id="UP000473658"/>
    </source>
</evidence>
<dbReference type="EMBL" id="QRFF01000002">
    <property type="protein sequence ID" value="KAA3503068.1"/>
    <property type="molecule type" value="Genomic_DNA"/>
</dbReference>
<organism evidence="1 2">
    <name type="scientific">Rhizobium rhizogenes</name>
    <name type="common">Agrobacterium rhizogenes</name>
    <dbReference type="NCBI Taxonomy" id="359"/>
    <lineage>
        <taxon>Bacteria</taxon>
        <taxon>Pseudomonadati</taxon>
        <taxon>Pseudomonadota</taxon>
        <taxon>Alphaproteobacteria</taxon>
        <taxon>Hyphomicrobiales</taxon>
        <taxon>Rhizobiaceae</taxon>
        <taxon>Rhizobium/Agrobacterium group</taxon>
        <taxon>Rhizobium</taxon>
    </lineage>
</organism>
<dbReference type="AlphaFoldDB" id="A0AA88F5J0"/>
<evidence type="ECO:0000313" key="1">
    <source>
        <dbReference type="EMBL" id="KAA3503068.1"/>
    </source>
</evidence>
<name>A0AA88F5J0_RHIRH</name>
<dbReference type="Proteomes" id="UP000473658">
    <property type="component" value="Unassembled WGS sequence"/>
</dbReference>
<gene>
    <name evidence="1" type="ORF">DXM27_09210</name>
</gene>
<accession>A0AA88F5J0</accession>